<evidence type="ECO:0000313" key="3">
    <source>
        <dbReference type="Proteomes" id="UP000308199"/>
    </source>
</evidence>
<dbReference type="Pfam" id="PF10441">
    <property type="entry name" value="Urb2"/>
    <property type="match status" value="1"/>
</dbReference>
<organism evidence="2 3">
    <name type="scientific">Phellinidium pouzarii</name>
    <dbReference type="NCBI Taxonomy" id="167371"/>
    <lineage>
        <taxon>Eukaryota</taxon>
        <taxon>Fungi</taxon>
        <taxon>Dikarya</taxon>
        <taxon>Basidiomycota</taxon>
        <taxon>Agaricomycotina</taxon>
        <taxon>Agaricomycetes</taxon>
        <taxon>Hymenochaetales</taxon>
        <taxon>Hymenochaetaceae</taxon>
        <taxon>Phellinidium</taxon>
    </lineage>
</organism>
<evidence type="ECO:0000259" key="1">
    <source>
        <dbReference type="Pfam" id="PF10441"/>
    </source>
</evidence>
<dbReference type="AlphaFoldDB" id="A0A4S4LHA0"/>
<feature type="domain" description="Nucleolar 27S pre-rRNA processing Urb2/Npa2 C-terminal" evidence="1">
    <location>
        <begin position="982"/>
        <end position="1203"/>
    </location>
</feature>
<dbReference type="Proteomes" id="UP000308199">
    <property type="component" value="Unassembled WGS sequence"/>
</dbReference>
<dbReference type="InterPro" id="IPR018849">
    <property type="entry name" value="Urb2/Npa2_C"/>
</dbReference>
<protein>
    <recommendedName>
        <fullName evidence="1">Nucleolar 27S pre-rRNA processing Urb2/Npa2 C-terminal domain-containing protein</fullName>
    </recommendedName>
</protein>
<gene>
    <name evidence="2" type="ORF">EW145_g684</name>
</gene>
<reference evidence="2 3" key="1">
    <citation type="submission" date="2019-02" db="EMBL/GenBank/DDBJ databases">
        <title>Genome sequencing of the rare red list fungi Phellinidium pouzarii.</title>
        <authorList>
            <person name="Buettner E."/>
            <person name="Kellner H."/>
        </authorList>
    </citation>
    <scope>NUCLEOTIDE SEQUENCE [LARGE SCALE GENOMIC DNA]</scope>
    <source>
        <strain evidence="2 3">DSM 108285</strain>
    </source>
</reference>
<keyword evidence="3" id="KW-1185">Reference proteome</keyword>
<dbReference type="EMBL" id="SGPK01000015">
    <property type="protein sequence ID" value="THH11364.1"/>
    <property type="molecule type" value="Genomic_DNA"/>
</dbReference>
<proteinExistence type="predicted"/>
<evidence type="ECO:0000313" key="2">
    <source>
        <dbReference type="EMBL" id="THH11364.1"/>
    </source>
</evidence>
<accession>A0A4S4LHA0</accession>
<sequence>MNFQILSSFLQVNFSRWTSFVCVETLSETYLQREGKTLKSEVYQIGIDILFSVESLKSSQDPLVILLTEHFIPSKTPKSQLRVVPMIYKAYVQETRKHRFSVFGSGSSPSQDQTVQGKIRDAGMTAFMNSYKTLREFGDDLEVWQSVVSLLEVLEEANIVGSGSSENTNILRKLPIMGHIAYLPLPDEPRRLESALRILCVLSHVDFEIINPLLSEIFSGLITIQSTSFPSAQALLHNLLDFHSKTRTIPSYLSTLIDCLSGCPTSKRIVKKYTEPIRLHRDCASGSLLGLAHLEEVSRAVKGFLTSGQTPEAVQALLEIFNASWSSYSDDHNAMMDVDENEAMTAVEILRKSENKKSKRRKVETLSIPMSARELSAVSYSLVARVIAIVLPSLPFSTLPEPSYAILRSSITEAWMGIRKNAALIAFNALPETSVGERWASQIVTASTLRICHALNMCPSLRSLDTMSTETVPSGQTASMIRSAGTTPELIVELINMLCSEISSPEHLLILADMCLLQGNTGHDASPSSLSFNWDLEQAMRSAAFWELPRLRDALIFVLDKASENAQGIDLDKLLKQIQFKSKNTTISWALQQVQLIASVFEMLLRAPREYLPRASRSTFFRRALVADLAIFLTIHQSTVELINGHRTRMVIRAWLSSISDTSCVLDIVPDPQDCIVYLTIPASGPEDVVKVYNTATVDLLGHAHRQIVRSAINNKYERMESLCASLQHSISADQRGDKTVLPERSLLQFIEILVSEIQSTDKLSEAPLRAVEGLYSSLNAQLSTAMEDLLSESAFGSSAENESTVRVYRACFVLRRWLGVNASINHFGGILLQKLITSGQDQNPQSLKSLGTQIFSLLLEELYSVAPQEHEVHLALIVSSYVLLLSRLDLADEEDCDSALRRATRMLSITDFTFVLSLLREALMKGLSSNRELQSIVHLSHVLISEAPEGALKITQEHFEECLQIFANAIFVSGDADLSLEVLTFIRSVCSDRPASIRLISVGPIWALLSRLLSGSHTHTVHTHTPILHAISSTAGALVRLRRDLVRATLPHLAGVLRQLLSALRVPRTQLGSRQRALVADTLPWWVSPAAPPGPEEARAVARLLTDRDKEKEKEKGAEALAGAFSKHAGPVMGAYVGALGDALVVLAPTVRAALAPGLYALCDMMGEYGRDALMVGGLDASGRVALKALWREYEKQKYVGKG</sequence>
<dbReference type="OrthoDB" id="160374at2759"/>
<name>A0A4S4LHA0_9AGAM</name>
<comment type="caution">
    <text evidence="2">The sequence shown here is derived from an EMBL/GenBank/DDBJ whole genome shotgun (WGS) entry which is preliminary data.</text>
</comment>